<protein>
    <submittedName>
        <fullName evidence="5">Putative glycosyl transferase</fullName>
    </submittedName>
</protein>
<dbReference type="InterPro" id="IPR001296">
    <property type="entry name" value="Glyco_trans_1"/>
</dbReference>
<dbReference type="EMBL" id="CP016634">
    <property type="protein sequence ID" value="ANY86039.1"/>
    <property type="molecule type" value="Genomic_DNA"/>
</dbReference>
<dbReference type="PANTHER" id="PTHR12526:SF629">
    <property type="entry name" value="TEICHURONIC ACID BIOSYNTHESIS GLYCOSYLTRANSFERASE TUAH-RELATED"/>
    <property type="match status" value="1"/>
</dbReference>
<dbReference type="AlphaFoldDB" id="A0A1B2F196"/>
<evidence type="ECO:0000256" key="1">
    <source>
        <dbReference type="ARBA" id="ARBA00022676"/>
    </source>
</evidence>
<dbReference type="Pfam" id="PF00534">
    <property type="entry name" value="Glycos_transf_1"/>
    <property type="match status" value="1"/>
</dbReference>
<sequence>MLCNDRQIDRRILLQADSLQEAGWDVTILAMPRDEAVLGDDPRVIRIGTQAEAIAQRENRVLAVYRLVRRYVPMNGYFMRLLKSAAWRFVVDQERFYLNLFLNEGRRHPATVVVAHDLPMLAVGRALATEFKARLVYDSHELYCEQEFARWQQKTWAAIEQRHIHACDQVITVNPSIARELEKRYGLDQVCVIHNAERVGPLPERSHYLREHFGIASDQRILLFQGGLSAGRNLTELVQAMAGLVASNIHLVILGDGQMAHELKRIVDRQGLNRHVHFHPAVPQTQLLSITCSADAGVIPYQAICLNNYYCTPNKLFEFVSAGLPILASDLPELRRLVHEQQIGSVADLSTVSRLTQAISEFFSDDIRLQTWRGTLKTVRQEMSWQHEGEKLKQIYEEFR</sequence>
<evidence type="ECO:0000259" key="4">
    <source>
        <dbReference type="Pfam" id="PF13579"/>
    </source>
</evidence>
<keyword evidence="1" id="KW-0328">Glycosyltransferase</keyword>
<dbReference type="SUPFAM" id="SSF53756">
    <property type="entry name" value="UDP-Glycosyltransferase/glycogen phosphorylase"/>
    <property type="match status" value="1"/>
</dbReference>
<name>A0A1B2F196_PSEPU</name>
<evidence type="ECO:0000259" key="3">
    <source>
        <dbReference type="Pfam" id="PF00534"/>
    </source>
</evidence>
<reference evidence="5" key="1">
    <citation type="submission" date="2016-07" db="EMBL/GenBank/DDBJ databases">
        <title>New class B carbapenemase carried by novel plasmid in Pseudomonas putida enviromental strain in eastern Amazonia.</title>
        <authorList>
            <person name="Souza C.O."/>
            <person name="Lima K.V."/>
            <person name="Brasiliense D.M."/>
            <person name="Perez-Chaparro P.J."/>
            <person name="Mamizuka E.M."/>
            <person name="Lima M.O."/>
            <person name="Lima L.N."/>
            <person name="McCulloch J.A."/>
        </authorList>
    </citation>
    <scope>NUCLEOTIDE SEQUENCE [LARGE SCALE GENOMIC DNA]</scope>
    <source>
        <strain evidence="5">IEC33019</strain>
    </source>
</reference>
<evidence type="ECO:0000256" key="2">
    <source>
        <dbReference type="ARBA" id="ARBA00022679"/>
    </source>
</evidence>
<accession>A0A1B2F196</accession>
<dbReference type="Pfam" id="PF13579">
    <property type="entry name" value="Glyco_trans_4_4"/>
    <property type="match status" value="1"/>
</dbReference>
<keyword evidence="2 5" id="KW-0808">Transferase</keyword>
<dbReference type="CDD" id="cd03801">
    <property type="entry name" value="GT4_PimA-like"/>
    <property type="match status" value="1"/>
</dbReference>
<feature type="domain" description="Glycosyltransferase subfamily 4-like N-terminal" evidence="4">
    <location>
        <begin position="10"/>
        <end position="195"/>
    </location>
</feature>
<dbReference type="RefSeq" id="WP_172959799.1">
    <property type="nucleotide sequence ID" value="NZ_CP016634.1"/>
</dbReference>
<organism evidence="5">
    <name type="scientific">Pseudomonas putida</name>
    <name type="common">Arthrobacter siderocapsulatus</name>
    <dbReference type="NCBI Taxonomy" id="303"/>
    <lineage>
        <taxon>Bacteria</taxon>
        <taxon>Pseudomonadati</taxon>
        <taxon>Pseudomonadota</taxon>
        <taxon>Gammaproteobacteria</taxon>
        <taxon>Pseudomonadales</taxon>
        <taxon>Pseudomonadaceae</taxon>
        <taxon>Pseudomonas</taxon>
    </lineage>
</organism>
<dbReference type="PANTHER" id="PTHR12526">
    <property type="entry name" value="GLYCOSYLTRANSFERASE"/>
    <property type="match status" value="1"/>
</dbReference>
<dbReference type="InterPro" id="IPR028098">
    <property type="entry name" value="Glyco_trans_4-like_N"/>
</dbReference>
<proteinExistence type="predicted"/>
<feature type="domain" description="Glycosyl transferase family 1" evidence="3">
    <location>
        <begin position="210"/>
        <end position="370"/>
    </location>
</feature>
<dbReference type="Gene3D" id="3.40.50.2000">
    <property type="entry name" value="Glycogen Phosphorylase B"/>
    <property type="match status" value="2"/>
</dbReference>
<gene>
    <name evidence="5" type="ORF">IEC33019_0435</name>
</gene>
<evidence type="ECO:0000313" key="5">
    <source>
        <dbReference type="EMBL" id="ANY86039.1"/>
    </source>
</evidence>
<dbReference type="GO" id="GO:0016757">
    <property type="term" value="F:glycosyltransferase activity"/>
    <property type="evidence" value="ECO:0007669"/>
    <property type="project" value="UniProtKB-KW"/>
</dbReference>
<dbReference type="GO" id="GO:1901135">
    <property type="term" value="P:carbohydrate derivative metabolic process"/>
    <property type="evidence" value="ECO:0007669"/>
    <property type="project" value="UniProtKB-ARBA"/>
</dbReference>